<dbReference type="Pfam" id="PF00400">
    <property type="entry name" value="WD40"/>
    <property type="match status" value="1"/>
</dbReference>
<dbReference type="SUPFAM" id="SSF50978">
    <property type="entry name" value="WD40 repeat-like"/>
    <property type="match status" value="1"/>
</dbReference>
<dbReference type="GO" id="GO:0000462">
    <property type="term" value="P:maturation of SSU-rRNA from tricistronic rRNA transcript (SSU-rRNA, 5.8S rRNA, LSU-rRNA)"/>
    <property type="evidence" value="ECO:0007669"/>
    <property type="project" value="TreeGrafter"/>
</dbReference>
<evidence type="ECO:0000256" key="1">
    <source>
        <dbReference type="ARBA" id="ARBA00004123"/>
    </source>
</evidence>
<protein>
    <submittedName>
        <fullName evidence="3">WD40-repeat-containing domain protein</fullName>
    </submittedName>
</protein>
<name>A0A1X2INE2_9FUNG</name>
<gene>
    <name evidence="3" type="ORF">BCR42DRAFT_219619</name>
</gene>
<keyword evidence="2" id="KW-0539">Nucleus</keyword>
<accession>A0A1X2INE2</accession>
<dbReference type="GO" id="GO:0005730">
    <property type="term" value="C:nucleolus"/>
    <property type="evidence" value="ECO:0007669"/>
    <property type="project" value="TreeGrafter"/>
</dbReference>
<dbReference type="STRING" id="90262.A0A1X2INE2"/>
<dbReference type="Proteomes" id="UP000193560">
    <property type="component" value="Unassembled WGS sequence"/>
</dbReference>
<keyword evidence="4" id="KW-1185">Reference proteome</keyword>
<evidence type="ECO:0000256" key="2">
    <source>
        <dbReference type="ARBA" id="ARBA00023242"/>
    </source>
</evidence>
<evidence type="ECO:0000313" key="3">
    <source>
        <dbReference type="EMBL" id="ORZ19539.1"/>
    </source>
</evidence>
<dbReference type="InterPro" id="IPR001680">
    <property type="entry name" value="WD40_rpt"/>
</dbReference>
<dbReference type="InterPro" id="IPR015943">
    <property type="entry name" value="WD40/YVTN_repeat-like_dom_sf"/>
</dbReference>
<dbReference type="SMART" id="SM00320">
    <property type="entry name" value="WD40"/>
    <property type="match status" value="4"/>
</dbReference>
<evidence type="ECO:0000313" key="4">
    <source>
        <dbReference type="Proteomes" id="UP000193560"/>
    </source>
</evidence>
<reference evidence="3 4" key="1">
    <citation type="submission" date="2016-07" db="EMBL/GenBank/DDBJ databases">
        <title>Pervasive Adenine N6-methylation of Active Genes in Fungi.</title>
        <authorList>
            <consortium name="DOE Joint Genome Institute"/>
            <person name="Mondo S.J."/>
            <person name="Dannebaum R.O."/>
            <person name="Kuo R.C."/>
            <person name="Labutti K."/>
            <person name="Haridas S."/>
            <person name="Kuo A."/>
            <person name="Salamov A."/>
            <person name="Ahrendt S.R."/>
            <person name="Lipzen A."/>
            <person name="Sullivan W."/>
            <person name="Andreopoulos W.B."/>
            <person name="Clum A."/>
            <person name="Lindquist E."/>
            <person name="Daum C."/>
            <person name="Ramamoorthy G.K."/>
            <person name="Gryganskyi A."/>
            <person name="Culley D."/>
            <person name="Magnuson J.K."/>
            <person name="James T.Y."/>
            <person name="O'Malley M.A."/>
            <person name="Stajich J.E."/>
            <person name="Spatafora J.W."/>
            <person name="Visel A."/>
            <person name="Grigoriev I.V."/>
        </authorList>
    </citation>
    <scope>NUCLEOTIDE SEQUENCE [LARGE SCALE GENOMIC DNA]</scope>
    <source>
        <strain evidence="3 4">NRRL 1336</strain>
    </source>
</reference>
<comment type="caution">
    <text evidence="3">The sequence shown here is derived from an EMBL/GenBank/DDBJ whole genome shotgun (WGS) entry which is preliminary data.</text>
</comment>
<dbReference type="PANTHER" id="PTHR44267">
    <property type="entry name" value="WD REPEAT-CONTAINING PROTEIN 43"/>
    <property type="match status" value="1"/>
</dbReference>
<dbReference type="Gene3D" id="2.130.10.10">
    <property type="entry name" value="YVTN repeat-like/Quinoprotein amine dehydrogenase"/>
    <property type="match status" value="1"/>
</dbReference>
<dbReference type="AlphaFoldDB" id="A0A1X2INE2"/>
<comment type="subcellular location">
    <subcellularLocation>
        <location evidence="1">Nucleus</location>
    </subcellularLocation>
</comment>
<dbReference type="OrthoDB" id="30195at2759"/>
<dbReference type="EMBL" id="MCGE01000007">
    <property type="protein sequence ID" value="ORZ19539.1"/>
    <property type="molecule type" value="Genomic_DNA"/>
</dbReference>
<proteinExistence type="predicted"/>
<organism evidence="3 4">
    <name type="scientific">Absidia repens</name>
    <dbReference type="NCBI Taxonomy" id="90262"/>
    <lineage>
        <taxon>Eukaryota</taxon>
        <taxon>Fungi</taxon>
        <taxon>Fungi incertae sedis</taxon>
        <taxon>Mucoromycota</taxon>
        <taxon>Mucoromycotina</taxon>
        <taxon>Mucoromycetes</taxon>
        <taxon>Mucorales</taxon>
        <taxon>Cunninghamellaceae</taxon>
        <taxon>Absidia</taxon>
    </lineage>
</organism>
<sequence length="365" mass="40098">MGKTLKKTDSIATATEKVTDFLFASFDHGLESEYFATVTEGIDRDRLRLYGVGSGQMTHDHDLESKESISCLSWGTMVTNAQQERIESSKKKQGKKTKTKVVKNKVVVLGTDVGSIWIYSVEQERIIKKLPGVTDSRLVDVILNTNGTHLYFLSHTGAIVAWSVEKDQPVSEWKTNLKHTHALAVNNDDSLLAVGGEGQIELWDIGKGQIIKTFKCQDKHSIQQLAFSQHGSTLVSSNGKKSIELWNTQHGSSKDKKISSKPTHSILVNNDDGVRHLDLTSTTPQDLTLLTVSDKGTVTVWKSQAAPGTIPAPTTTIKVMASKQDQIPVLWARLTRSNNNNKTGHAVVIARGSSARPLLETVKSF</sequence>
<dbReference type="InterPro" id="IPR052414">
    <property type="entry name" value="U3_snoRNA-assoc_WDR"/>
</dbReference>
<dbReference type="PANTHER" id="PTHR44267:SF1">
    <property type="entry name" value="WD REPEAT-CONTAINING PROTEIN 43"/>
    <property type="match status" value="1"/>
</dbReference>
<dbReference type="InterPro" id="IPR036322">
    <property type="entry name" value="WD40_repeat_dom_sf"/>
</dbReference>